<dbReference type="Proteomes" id="UP000194012">
    <property type="component" value="Unassembled WGS sequence"/>
</dbReference>
<dbReference type="GO" id="GO:1990195">
    <property type="term" value="C:macrolide transmembrane transporter complex"/>
    <property type="evidence" value="ECO:0007669"/>
    <property type="project" value="InterPro"/>
</dbReference>
<dbReference type="OrthoDB" id="9791520at2"/>
<evidence type="ECO:0000313" key="8">
    <source>
        <dbReference type="Proteomes" id="UP000194012"/>
    </source>
</evidence>
<dbReference type="Gene3D" id="2.40.420.20">
    <property type="match status" value="1"/>
</dbReference>
<dbReference type="GO" id="GO:0019898">
    <property type="term" value="C:extrinsic component of membrane"/>
    <property type="evidence" value="ECO:0007669"/>
    <property type="project" value="InterPro"/>
</dbReference>
<organism evidence="7 8">
    <name type="scientific">Roseovarius gaetbuli</name>
    <dbReference type="NCBI Taxonomy" id="1356575"/>
    <lineage>
        <taxon>Bacteria</taxon>
        <taxon>Pseudomonadati</taxon>
        <taxon>Pseudomonadota</taxon>
        <taxon>Alphaproteobacteria</taxon>
        <taxon>Rhodobacterales</taxon>
        <taxon>Roseobacteraceae</taxon>
        <taxon>Roseovarius</taxon>
    </lineage>
</organism>
<dbReference type="Pfam" id="PF25990">
    <property type="entry name" value="Beta-barrel_YknX"/>
    <property type="match status" value="1"/>
</dbReference>
<evidence type="ECO:0000313" key="7">
    <source>
        <dbReference type="EMBL" id="SLN14589.1"/>
    </source>
</evidence>
<protein>
    <submittedName>
        <fullName evidence="7">Macrolide export protein MacA</fullName>
    </submittedName>
</protein>
<accession>A0A1X6Y960</accession>
<proteinExistence type="inferred from homology"/>
<dbReference type="Gene3D" id="1.10.287.470">
    <property type="entry name" value="Helix hairpin bin"/>
    <property type="match status" value="1"/>
</dbReference>
<gene>
    <name evidence="7" type="primary">macA_1</name>
    <name evidence="7" type="ORF">ROG8370_00372</name>
</gene>
<dbReference type="GO" id="GO:0022857">
    <property type="term" value="F:transmembrane transporter activity"/>
    <property type="evidence" value="ECO:0007669"/>
    <property type="project" value="InterPro"/>
</dbReference>
<evidence type="ECO:0000256" key="3">
    <source>
        <dbReference type="ARBA" id="ARBA00023054"/>
    </source>
</evidence>
<dbReference type="PANTHER" id="PTHR32347:SF14">
    <property type="entry name" value="EFFLUX SYSTEM COMPONENT YKNX-RELATED"/>
    <property type="match status" value="1"/>
</dbReference>
<evidence type="ECO:0000256" key="2">
    <source>
        <dbReference type="ARBA" id="ARBA00009477"/>
    </source>
</evidence>
<keyword evidence="8" id="KW-1185">Reference proteome</keyword>
<dbReference type="Gene3D" id="6.10.140.1990">
    <property type="match status" value="1"/>
</dbReference>
<feature type="domain" description="Multidrug resistance protein MdtA-like barrel-sandwich hybrid" evidence="5">
    <location>
        <begin position="59"/>
        <end position="266"/>
    </location>
</feature>
<dbReference type="AlphaFoldDB" id="A0A1X6Y960"/>
<dbReference type="InterPro" id="IPR058625">
    <property type="entry name" value="MdtA-like_BSH"/>
</dbReference>
<sequence length="446" mass="48446">MKIILQILFVFSIIAIATAGYREFSSRPKTKTTYMTSPVLEGTLSETVTATGSLNAVVTVEVGSQLSGRIAELLVDFNDPVTSGQPVARLDPGTYQARSAEANAALQMARASVAVKEAELNRAQAELEDARANLEVLTARLDGAQARFDAANAALERKRTLRTRNLITTEEFEDAELEHKIVAAELKEARAIVQAHAIKVKVGKADVSRQKADLVNAQANIPQKEALLNLAEIELDRTVIRSPINGIVIGRDVSQGQTVAASLEAPTLFTIAQDLIEMEIHARIDETDIGKVKLGQSAKFTVDAFPDRAFEGTVKLVRKSPEVVQNVVTYTVIIGTENTEQLLLPGMTANIRLLVMESEPLVKVPRAAIEFSPDNMSAQSENYPPGSAVWLLDGNGTPRPVEVETGAHDRTHTAILDGKLQPGEKVITNEIQQDAERRFLGIRIGF</sequence>
<evidence type="ECO:0000259" key="5">
    <source>
        <dbReference type="Pfam" id="PF25917"/>
    </source>
</evidence>
<dbReference type="InterPro" id="IPR006143">
    <property type="entry name" value="RND_pump_MFP"/>
</dbReference>
<dbReference type="PANTHER" id="PTHR32347">
    <property type="entry name" value="EFFLUX SYSTEM COMPONENT YKNX-RELATED"/>
    <property type="match status" value="1"/>
</dbReference>
<feature type="coiled-coil region" evidence="4">
    <location>
        <begin position="106"/>
        <end position="154"/>
    </location>
</feature>
<dbReference type="NCBIfam" id="TIGR01730">
    <property type="entry name" value="RND_mfp"/>
    <property type="match status" value="1"/>
</dbReference>
<evidence type="ECO:0000259" key="6">
    <source>
        <dbReference type="Pfam" id="PF25990"/>
    </source>
</evidence>
<dbReference type="RefSeq" id="WP_085825382.1">
    <property type="nucleotide sequence ID" value="NZ_FWFJ01000002.1"/>
</dbReference>
<evidence type="ECO:0000256" key="4">
    <source>
        <dbReference type="SAM" id="Coils"/>
    </source>
</evidence>
<comment type="subcellular location">
    <subcellularLocation>
        <location evidence="1">Cell envelope</location>
    </subcellularLocation>
</comment>
<keyword evidence="3 4" id="KW-0175">Coiled coil</keyword>
<reference evidence="8" key="1">
    <citation type="submission" date="2017-03" db="EMBL/GenBank/DDBJ databases">
        <authorList>
            <person name="Rodrigo-Torres L."/>
            <person name="Arahal R.D."/>
            <person name="Lucena T."/>
        </authorList>
    </citation>
    <scope>NUCLEOTIDE SEQUENCE [LARGE SCALE GENOMIC DNA]</scope>
    <source>
        <strain evidence="8">CECT 8370</strain>
    </source>
</reference>
<dbReference type="Gene3D" id="2.40.50.100">
    <property type="match status" value="2"/>
</dbReference>
<dbReference type="GO" id="GO:0030313">
    <property type="term" value="C:cell envelope"/>
    <property type="evidence" value="ECO:0007669"/>
    <property type="project" value="UniProtKB-SubCell"/>
</dbReference>
<dbReference type="EMBL" id="FWFJ01000002">
    <property type="protein sequence ID" value="SLN14589.1"/>
    <property type="molecule type" value="Genomic_DNA"/>
</dbReference>
<dbReference type="InterPro" id="IPR058636">
    <property type="entry name" value="Beta-barrel_YknX"/>
</dbReference>
<feature type="domain" description="YknX-like beta-barrel" evidence="6">
    <location>
        <begin position="278"/>
        <end position="351"/>
    </location>
</feature>
<dbReference type="SUPFAM" id="SSF111369">
    <property type="entry name" value="HlyD-like secretion proteins"/>
    <property type="match status" value="2"/>
</dbReference>
<dbReference type="GO" id="GO:1990961">
    <property type="term" value="P:xenobiotic detoxification by transmembrane export across the plasma membrane"/>
    <property type="evidence" value="ECO:0007669"/>
    <property type="project" value="InterPro"/>
</dbReference>
<dbReference type="InterPro" id="IPR030190">
    <property type="entry name" value="MacA_alpha-hairpin_sf"/>
</dbReference>
<dbReference type="PRINTS" id="PR01490">
    <property type="entry name" value="RTXTOXIND"/>
</dbReference>
<evidence type="ECO:0000256" key="1">
    <source>
        <dbReference type="ARBA" id="ARBA00004196"/>
    </source>
</evidence>
<dbReference type="Pfam" id="PF25917">
    <property type="entry name" value="BSH_RND"/>
    <property type="match status" value="1"/>
</dbReference>
<dbReference type="Gene3D" id="2.40.30.170">
    <property type="match status" value="1"/>
</dbReference>
<name>A0A1X6Y960_9RHOB</name>
<comment type="similarity">
    <text evidence="2">Belongs to the membrane fusion protein (MFP) (TC 8.A.1) family.</text>
</comment>
<dbReference type="InterPro" id="IPR050465">
    <property type="entry name" value="UPF0194_transport"/>
</dbReference>